<feature type="compositionally biased region" description="Basic and acidic residues" evidence="1">
    <location>
        <begin position="99"/>
        <end position="109"/>
    </location>
</feature>
<dbReference type="Proteomes" id="UP000053660">
    <property type="component" value="Unassembled WGS sequence"/>
</dbReference>
<reference evidence="2 3" key="1">
    <citation type="submission" date="2014-03" db="EMBL/GenBank/DDBJ databases">
        <title>Draft genome of the hookworm Oesophagostomum dentatum.</title>
        <authorList>
            <person name="Mitreva M."/>
        </authorList>
    </citation>
    <scope>NUCLEOTIDE SEQUENCE [LARGE SCALE GENOMIC DNA]</scope>
    <source>
        <strain evidence="2 3">OD-Hann</strain>
    </source>
</reference>
<name>A0A0B1RV36_OESDE</name>
<proteinExistence type="predicted"/>
<protein>
    <submittedName>
        <fullName evidence="2">Uncharacterized protein</fullName>
    </submittedName>
</protein>
<gene>
    <name evidence="2" type="ORF">OESDEN_23427</name>
</gene>
<dbReference type="OrthoDB" id="5841771at2759"/>
<organism evidence="2 3">
    <name type="scientific">Oesophagostomum dentatum</name>
    <name type="common">Nodular worm</name>
    <dbReference type="NCBI Taxonomy" id="61180"/>
    <lineage>
        <taxon>Eukaryota</taxon>
        <taxon>Metazoa</taxon>
        <taxon>Ecdysozoa</taxon>
        <taxon>Nematoda</taxon>
        <taxon>Chromadorea</taxon>
        <taxon>Rhabditida</taxon>
        <taxon>Rhabditina</taxon>
        <taxon>Rhabditomorpha</taxon>
        <taxon>Strongyloidea</taxon>
        <taxon>Strongylidae</taxon>
        <taxon>Oesophagostomum</taxon>
    </lineage>
</organism>
<accession>A0A0B1RV36</accession>
<feature type="compositionally biased region" description="Acidic residues" evidence="1">
    <location>
        <begin position="110"/>
        <end position="119"/>
    </location>
</feature>
<evidence type="ECO:0000256" key="1">
    <source>
        <dbReference type="SAM" id="MobiDB-lite"/>
    </source>
</evidence>
<sequence length="191" mass="22084">MCFKLKLEVEYIGCTDENGLTIVWSDKWEFIAASYSVFKNLEFGIYRVEIVRQYVPNQFPRWKLKKIFDIVESYGSNSGKKAVERPRIHASIQASNERIGNRENKKNDDSGIDAEEEEGGSTLLKNSVGEETPRKRIEEHTQYRDVNREVEDHLKITASTLLLIRHFLVGTDIFLSSLRVIQNSTHLDFSL</sequence>
<evidence type="ECO:0000313" key="2">
    <source>
        <dbReference type="EMBL" id="KHJ76953.1"/>
    </source>
</evidence>
<dbReference type="EMBL" id="KN611245">
    <property type="protein sequence ID" value="KHJ76953.1"/>
    <property type="molecule type" value="Genomic_DNA"/>
</dbReference>
<dbReference type="AlphaFoldDB" id="A0A0B1RV36"/>
<evidence type="ECO:0000313" key="3">
    <source>
        <dbReference type="Proteomes" id="UP000053660"/>
    </source>
</evidence>
<keyword evidence="3" id="KW-1185">Reference proteome</keyword>
<feature type="region of interest" description="Disordered" evidence="1">
    <location>
        <begin position="95"/>
        <end position="135"/>
    </location>
</feature>